<keyword evidence="1" id="KW-0805">Transcription regulation</keyword>
<dbReference type="GO" id="GO:0001671">
    <property type="term" value="F:ATPase activator activity"/>
    <property type="evidence" value="ECO:0007669"/>
    <property type="project" value="InterPro"/>
</dbReference>
<keyword evidence="1" id="KW-0234">DNA repair</keyword>
<comment type="function">
    <text evidence="1">Component of the general transcription and DNA repair factor IIH (TFIIH) core complex which is involved in general and transcription-coupled nucleotide excision repair (NER) of damaged DNA.</text>
</comment>
<dbReference type="EMBL" id="KB932201">
    <property type="protein sequence ID" value="KCV72847.1"/>
    <property type="molecule type" value="Genomic_DNA"/>
</dbReference>
<organism evidence="3">
    <name type="scientific">Fonticula alba</name>
    <name type="common">Slime mold</name>
    <dbReference type="NCBI Taxonomy" id="691883"/>
    <lineage>
        <taxon>Eukaryota</taxon>
        <taxon>Rotosphaerida</taxon>
        <taxon>Fonticulaceae</taxon>
        <taxon>Fonticula</taxon>
    </lineage>
</organism>
<dbReference type="PANTHER" id="PTHR13152:SF0">
    <property type="entry name" value="GENERAL TRANSCRIPTION FACTOR IIH SUBUNIT 4"/>
    <property type="match status" value="1"/>
</dbReference>
<proteinExistence type="inferred from homology"/>
<dbReference type="STRING" id="691883.A0A058ZH87"/>
<evidence type="ECO:0000313" key="4">
    <source>
        <dbReference type="Proteomes" id="UP000030693"/>
    </source>
</evidence>
<reference evidence="3" key="1">
    <citation type="submission" date="2013-04" db="EMBL/GenBank/DDBJ databases">
        <title>The Genome Sequence of Fonticula alba ATCC 38817.</title>
        <authorList>
            <consortium name="The Broad Institute Genomics Platform"/>
            <person name="Russ C."/>
            <person name="Cuomo C."/>
            <person name="Burger G."/>
            <person name="Gray M.W."/>
            <person name="Holland P.W.H."/>
            <person name="King N."/>
            <person name="Lang F.B.F."/>
            <person name="Roger A.J."/>
            <person name="Ruiz-Trillo I."/>
            <person name="Brown M."/>
            <person name="Walker B."/>
            <person name="Young S."/>
            <person name="Zeng Q."/>
            <person name="Gargeya S."/>
            <person name="Fitzgerald M."/>
            <person name="Haas B."/>
            <person name="Abouelleil A."/>
            <person name="Allen A.W."/>
            <person name="Alvarado L."/>
            <person name="Arachchi H.M."/>
            <person name="Berlin A.M."/>
            <person name="Chapman S.B."/>
            <person name="Gainer-Dewar J."/>
            <person name="Goldberg J."/>
            <person name="Griggs A."/>
            <person name="Gujja S."/>
            <person name="Hansen M."/>
            <person name="Howarth C."/>
            <person name="Imamovic A."/>
            <person name="Ireland A."/>
            <person name="Larimer J."/>
            <person name="McCowan C."/>
            <person name="Murphy C."/>
            <person name="Pearson M."/>
            <person name="Poon T.W."/>
            <person name="Priest M."/>
            <person name="Roberts A."/>
            <person name="Saif S."/>
            <person name="Shea T."/>
            <person name="Sisk P."/>
            <person name="Sykes S."/>
            <person name="Wortman J."/>
            <person name="Nusbaum C."/>
            <person name="Birren B."/>
        </authorList>
    </citation>
    <scope>NUCLEOTIDE SEQUENCE [LARGE SCALE GENOMIC DNA]</scope>
    <source>
        <strain evidence="3">ATCC 38817</strain>
    </source>
</reference>
<keyword evidence="4" id="KW-1185">Reference proteome</keyword>
<keyword evidence="1" id="KW-0227">DNA damage</keyword>
<keyword evidence="1" id="KW-0804">Transcription</keyword>
<dbReference type="Gene3D" id="3.30.70.2610">
    <property type="match status" value="1"/>
</dbReference>
<feature type="region of interest" description="Disordered" evidence="2">
    <location>
        <begin position="72"/>
        <end position="91"/>
    </location>
</feature>
<dbReference type="PANTHER" id="PTHR13152">
    <property type="entry name" value="TFIIH, POLYPEPTIDE 4"/>
    <property type="match status" value="1"/>
</dbReference>
<dbReference type="GO" id="GO:0000439">
    <property type="term" value="C:transcription factor TFIIH core complex"/>
    <property type="evidence" value="ECO:0007669"/>
    <property type="project" value="InterPro"/>
</dbReference>
<dbReference type="Proteomes" id="UP000030693">
    <property type="component" value="Unassembled WGS sequence"/>
</dbReference>
<dbReference type="InterPro" id="IPR004598">
    <property type="entry name" value="TFIIH_p52/Tfb2"/>
</dbReference>
<accession>A0A058ZH87</accession>
<evidence type="ECO:0000256" key="1">
    <source>
        <dbReference type="RuleBase" id="RU364024"/>
    </source>
</evidence>
<dbReference type="RefSeq" id="XP_009492548.1">
    <property type="nucleotide sequence ID" value="XM_009494273.1"/>
</dbReference>
<dbReference type="Pfam" id="PF03849">
    <property type="entry name" value="Tfb2"/>
    <property type="match status" value="1"/>
</dbReference>
<dbReference type="eggNOG" id="KOG3471">
    <property type="taxonomic scope" value="Eukaryota"/>
</dbReference>
<name>A0A058ZH87_FONAL</name>
<evidence type="ECO:0000256" key="2">
    <source>
        <dbReference type="SAM" id="MobiDB-lite"/>
    </source>
</evidence>
<dbReference type="GO" id="GO:0006289">
    <property type="term" value="P:nucleotide-excision repair"/>
    <property type="evidence" value="ECO:0007669"/>
    <property type="project" value="InterPro"/>
</dbReference>
<dbReference type="GO" id="GO:0005675">
    <property type="term" value="C:transcription factor TFIIH holo complex"/>
    <property type="evidence" value="ECO:0007669"/>
    <property type="project" value="TreeGrafter"/>
</dbReference>
<gene>
    <name evidence="3" type="ORF">H696_00421</name>
</gene>
<evidence type="ECO:0000313" key="3">
    <source>
        <dbReference type="EMBL" id="KCV72847.1"/>
    </source>
</evidence>
<dbReference type="GO" id="GO:0003690">
    <property type="term" value="F:double-stranded DNA binding"/>
    <property type="evidence" value="ECO:0007669"/>
    <property type="project" value="TreeGrafter"/>
</dbReference>
<keyword evidence="1" id="KW-0539">Nucleus</keyword>
<comment type="subcellular location">
    <subcellularLocation>
        <location evidence="1">Nucleus</location>
    </subcellularLocation>
</comment>
<dbReference type="GeneID" id="20525146"/>
<dbReference type="AlphaFoldDB" id="A0A058ZH87"/>
<sequence length="619" mass="64720">MAPASASPAGSGDLLPLASLAPAPRIGLAADGAGLWDLLSRAAAAAGPADELYTASGPSCLLAWRTLGLLAPPADGPGPSDSTPPGTDTSSVGQLLVLRCMLLQMPGDDVPGSGPHVSIDTLRGWLPGGMAAQAGPTAGPRAADALLRTVLRLLLDLRIAQALPGPWEAGPPADPGVLLPEAIRLSGHFLHSMRLIWSNQSCPGFGAVSLSPPLARGSTAATCLRCGPEADTRLRLAGRSATLGDYCHAVSQHVALLAFVLNPASSHLAERLLTPFTRGVLLQAGLVRPSDGSADPAIITTPAGFRFVLLSPRAQILSLVTFFLDLVEAAGAGPGAVVECLRILFGLGFLGEEQTAPVTGLPAARCGTHLPTLLAPDPLAAIRASAPLALLHFLSDVGCVAPAPGPGLRATGLLRLLFQDHHHTRPIDVDARGQMAAECAALLEAAPGMPPLGCPSLGPGSSWPAASGFVIVESNFRVYAYTASSAHVALLSLFCTGIQRFADLFVGVISRGSILRAVEMGITSADIIKFLFNYSHSSTLGRTHRVPPTVLIQISLWAAEMERISTEDVVLITDFKSERELHQMLRRFPRPIFCDPARQLLVVSRPSYEAWMRSRQASR</sequence>
<comment type="similarity">
    <text evidence="1">Belongs to the TFB2 family.</text>
</comment>
<protein>
    <recommendedName>
        <fullName evidence="1">General transcription factor IIH subunit 4</fullName>
    </recommendedName>
</protein>
<dbReference type="OrthoDB" id="364513at2759"/>